<proteinExistence type="predicted"/>
<dbReference type="GO" id="GO:0000077">
    <property type="term" value="P:DNA damage checkpoint signaling"/>
    <property type="evidence" value="ECO:0007669"/>
    <property type="project" value="InterPro"/>
</dbReference>
<name>A0A1G4KEQ4_9SACH</name>
<gene>
    <name evidence="5" type="ORF">LANO_0G01772G</name>
</gene>
<dbReference type="AlphaFoldDB" id="A0A1G4KEQ4"/>
<evidence type="ECO:0000313" key="5">
    <source>
        <dbReference type="EMBL" id="SCV03039.1"/>
    </source>
</evidence>
<dbReference type="Pfam" id="PF09798">
    <property type="entry name" value="LCD1"/>
    <property type="match status" value="1"/>
</dbReference>
<protein>
    <submittedName>
        <fullName evidence="5">LANO_0G01772g1_1</fullName>
    </submittedName>
</protein>
<feature type="compositionally biased region" description="Low complexity" evidence="4">
    <location>
        <begin position="122"/>
        <end position="135"/>
    </location>
</feature>
<comment type="subcellular location">
    <subcellularLocation>
        <location evidence="1">Nucleus</location>
    </subcellularLocation>
</comment>
<feature type="region of interest" description="Disordered" evidence="4">
    <location>
        <begin position="1"/>
        <end position="30"/>
    </location>
</feature>
<feature type="compositionally biased region" description="Polar residues" evidence="4">
    <location>
        <begin position="16"/>
        <end position="30"/>
    </location>
</feature>
<evidence type="ECO:0000256" key="3">
    <source>
        <dbReference type="ARBA" id="ARBA00023242"/>
    </source>
</evidence>
<dbReference type="EMBL" id="LT598453">
    <property type="protein sequence ID" value="SCV03039.1"/>
    <property type="molecule type" value="Genomic_DNA"/>
</dbReference>
<feature type="region of interest" description="Disordered" evidence="4">
    <location>
        <begin position="70"/>
        <end position="90"/>
    </location>
</feature>
<sequence length="709" mass="80976">MDDWIDDDDDDDFLESLSNKPPRSANVSHATQDCCEIAKPQERDAESQLLKAQGEASMLRDRLKLFEAEKEQDRKSQLQKNADKSTQHQQEIDALRAELQRLEDEKKFLTLTGKSRLKNGGPSTTTATPDTSTASHDGNQSSNLAVKKRKLQESSRQLVSLKANRVISDEVSLFVQSVISHRLKDSEMTTLDILNHITLAEVRPFRFRDFEIASGDPVGHGVFELLLSRKRSGYKLDQFIDSLLENLAVLIKEISESTKECKTAVPFLVALMHHSITFRPSAVHASALKDLFHFMVDLVRTHRSVLKKPLNESPQHLDVEPNVFQYEFIRVLTVLYAFDTLEDSLKTLQSLSPQLQLAFIDDTFCEALDDLSRYSLTISYQPVLNVIYNTMEMLNCLANMFLELPQLAAKVPCKWWDNMKCRFYHVLNKTTSNNSQCEVDPGSLFIPDETNVYGLIRNMGDNYNGQFISQLVIRNESQSIPQVILKEFPATDGITEKSIDVEWWSLRLKKGIVHLFGKLAIIYKGEPVEKNMIKILARLMAQTQEVLLTVLLGQDSENIHLYYELFSELLKLIFQVWQAKECDLGLIREVECELVVCLWRVVFGTTTEEGANKVEMKEHKTLVDRFDELRIQSDMELFEDAFDNEPSDFILQEVESQSLERCREIMGIGVEDILKEMAKKMLEGITSMEDADALYLAMRGSDEEMTADV</sequence>
<organism evidence="5 6">
    <name type="scientific">Lachancea nothofagi CBS 11611</name>
    <dbReference type="NCBI Taxonomy" id="1266666"/>
    <lineage>
        <taxon>Eukaryota</taxon>
        <taxon>Fungi</taxon>
        <taxon>Dikarya</taxon>
        <taxon>Ascomycota</taxon>
        <taxon>Saccharomycotina</taxon>
        <taxon>Saccharomycetes</taxon>
        <taxon>Saccharomycetales</taxon>
        <taxon>Saccharomycetaceae</taxon>
        <taxon>Lachancea</taxon>
    </lineage>
</organism>
<evidence type="ECO:0000256" key="1">
    <source>
        <dbReference type="ARBA" id="ARBA00004123"/>
    </source>
</evidence>
<dbReference type="Proteomes" id="UP000189911">
    <property type="component" value="Chromosome G"/>
</dbReference>
<keyword evidence="3" id="KW-0539">Nucleus</keyword>
<keyword evidence="2" id="KW-0227">DNA damage</keyword>
<dbReference type="OrthoDB" id="4078000at2759"/>
<dbReference type="GO" id="GO:0005634">
    <property type="term" value="C:nucleus"/>
    <property type="evidence" value="ECO:0007669"/>
    <property type="project" value="UniProtKB-SubCell"/>
</dbReference>
<reference evidence="6" key="1">
    <citation type="submission" date="2016-03" db="EMBL/GenBank/DDBJ databases">
        <authorList>
            <person name="Devillers Hugo."/>
        </authorList>
    </citation>
    <scope>NUCLEOTIDE SEQUENCE [LARGE SCALE GENOMIC DNA]</scope>
</reference>
<keyword evidence="6" id="KW-1185">Reference proteome</keyword>
<feature type="compositionally biased region" description="Acidic residues" evidence="4">
    <location>
        <begin position="1"/>
        <end position="14"/>
    </location>
</feature>
<evidence type="ECO:0000256" key="2">
    <source>
        <dbReference type="ARBA" id="ARBA00022763"/>
    </source>
</evidence>
<accession>A0A1G4KEQ4</accession>
<dbReference type="InterPro" id="IPR018622">
    <property type="entry name" value="DNA_damage_chkpnt_Lcd1"/>
</dbReference>
<evidence type="ECO:0000256" key="4">
    <source>
        <dbReference type="SAM" id="MobiDB-lite"/>
    </source>
</evidence>
<evidence type="ECO:0000313" key="6">
    <source>
        <dbReference type="Proteomes" id="UP000189911"/>
    </source>
</evidence>
<feature type="region of interest" description="Disordered" evidence="4">
    <location>
        <begin position="113"/>
        <end position="149"/>
    </location>
</feature>